<evidence type="ECO:0000256" key="1">
    <source>
        <dbReference type="ARBA" id="ARBA00004123"/>
    </source>
</evidence>
<keyword evidence="3" id="KW-0539">Nucleus</keyword>
<evidence type="ECO:0000313" key="6">
    <source>
        <dbReference type="Proteomes" id="UP000594263"/>
    </source>
</evidence>
<dbReference type="OMA" id="HERRQYM"/>
<dbReference type="PANTHER" id="PTHR33402:SF22">
    <property type="entry name" value="VQ MOTIF-CONTAINING PROTEIN 31"/>
    <property type="match status" value="1"/>
</dbReference>
<comment type="subcellular location">
    <subcellularLocation>
        <location evidence="1">Nucleus</location>
    </subcellularLocation>
</comment>
<evidence type="ECO:0000256" key="2">
    <source>
        <dbReference type="ARBA" id="ARBA00022553"/>
    </source>
</evidence>
<evidence type="ECO:0000313" key="5">
    <source>
        <dbReference type="EnsemblPlants" id="Kaladp0626s0001.1.v1.1.CDS.1"/>
    </source>
</evidence>
<keyword evidence="6" id="KW-1185">Reference proteome</keyword>
<proteinExistence type="predicted"/>
<organism evidence="5 6">
    <name type="scientific">Kalanchoe fedtschenkoi</name>
    <name type="common">Lavender scallops</name>
    <name type="synonym">South American air plant</name>
    <dbReference type="NCBI Taxonomy" id="63787"/>
    <lineage>
        <taxon>Eukaryota</taxon>
        <taxon>Viridiplantae</taxon>
        <taxon>Streptophyta</taxon>
        <taxon>Embryophyta</taxon>
        <taxon>Tracheophyta</taxon>
        <taxon>Spermatophyta</taxon>
        <taxon>Magnoliopsida</taxon>
        <taxon>eudicotyledons</taxon>
        <taxon>Gunneridae</taxon>
        <taxon>Pentapetalae</taxon>
        <taxon>Saxifragales</taxon>
        <taxon>Crassulaceae</taxon>
        <taxon>Kalanchoe</taxon>
    </lineage>
</organism>
<dbReference type="Pfam" id="PF05678">
    <property type="entry name" value="VQ"/>
    <property type="match status" value="1"/>
</dbReference>
<accession>A0A7N0VEG8</accession>
<keyword evidence="2" id="KW-0597">Phosphoprotein</keyword>
<sequence length="176" mass="19912">MDSAMNAKHTTTFVHVDTITFREVVQRLTSQSDNKETMTAAAAAGKNDKIPPILKRATSSSKLHERRRYSMKPKLELVKPKFHYTSAQISPSFPAGQNFLLPSPVTPSTLFSKLTILEQEQKRELTKTTQEIDGEEEAKAIKQRRFYLHPSPRSKPGFVEPELLNLFPLTSPETET</sequence>
<name>A0A7N0VEG8_KALFE</name>
<dbReference type="AlphaFoldDB" id="A0A7N0VEG8"/>
<feature type="domain" description="VQ" evidence="4">
    <location>
        <begin position="9"/>
        <end position="29"/>
    </location>
</feature>
<evidence type="ECO:0000259" key="4">
    <source>
        <dbReference type="Pfam" id="PF05678"/>
    </source>
</evidence>
<evidence type="ECO:0000256" key="3">
    <source>
        <dbReference type="ARBA" id="ARBA00023242"/>
    </source>
</evidence>
<dbReference type="GO" id="GO:0005634">
    <property type="term" value="C:nucleus"/>
    <property type="evidence" value="ECO:0007669"/>
    <property type="project" value="UniProtKB-SubCell"/>
</dbReference>
<dbReference type="Gramene" id="Kaladp0626s0001.1.v1.1">
    <property type="protein sequence ID" value="Kaladp0626s0001.1.v1.1.CDS.1"/>
    <property type="gene ID" value="Kaladp0626s0001.v1.1"/>
</dbReference>
<protein>
    <recommendedName>
        <fullName evidence="4">VQ domain-containing protein</fullName>
    </recommendedName>
</protein>
<reference evidence="5" key="1">
    <citation type="submission" date="2021-01" db="UniProtKB">
        <authorList>
            <consortium name="EnsemblPlants"/>
        </authorList>
    </citation>
    <scope>IDENTIFICATION</scope>
</reference>
<dbReference type="Proteomes" id="UP000594263">
    <property type="component" value="Unplaced"/>
</dbReference>
<dbReference type="InterPro" id="IPR039611">
    <property type="entry name" value="VQ_4/11/13/19/31/33"/>
</dbReference>
<dbReference type="PANTHER" id="PTHR33402">
    <property type="entry name" value="VQ MOTIF-CONTAINING PROTEIN 11-LIKE"/>
    <property type="match status" value="1"/>
</dbReference>
<dbReference type="InterPro" id="IPR008889">
    <property type="entry name" value="VQ"/>
</dbReference>
<dbReference type="EnsemblPlants" id="Kaladp0626s0001.1.v1.1">
    <property type="protein sequence ID" value="Kaladp0626s0001.1.v1.1.CDS.1"/>
    <property type="gene ID" value="Kaladp0626s0001.v1.1"/>
</dbReference>